<feature type="domain" description="DNA-directed RNA polymerase RpoA/D/Rpb3-type" evidence="12">
    <location>
        <begin position="16"/>
        <end position="225"/>
    </location>
</feature>
<keyword evidence="14" id="KW-1185">Reference proteome</keyword>
<dbReference type="NCBIfam" id="NF003513">
    <property type="entry name" value="PRK05182.1-2"/>
    <property type="match status" value="1"/>
</dbReference>
<dbReference type="GO" id="GO:0046983">
    <property type="term" value="F:protein dimerization activity"/>
    <property type="evidence" value="ECO:0007669"/>
    <property type="project" value="InterPro"/>
</dbReference>
<dbReference type="Pfam" id="PF03118">
    <property type="entry name" value="RNA_pol_A_CTD"/>
    <property type="match status" value="1"/>
</dbReference>
<keyword evidence="6 11" id="KW-0548">Nucleotidyltransferase</keyword>
<accession>A0A512M686</accession>
<evidence type="ECO:0000256" key="1">
    <source>
        <dbReference type="ARBA" id="ARBA00007123"/>
    </source>
</evidence>
<keyword evidence="5 11" id="KW-0808">Transferase</keyword>
<dbReference type="NCBIfam" id="TIGR02027">
    <property type="entry name" value="rpoA"/>
    <property type="match status" value="1"/>
</dbReference>
<dbReference type="EC" id="2.7.7.6" evidence="2 11"/>
<dbReference type="FunFam" id="2.170.120.12:FF:000001">
    <property type="entry name" value="DNA-directed RNA polymerase subunit alpha"/>
    <property type="match status" value="1"/>
</dbReference>
<comment type="catalytic activity">
    <reaction evidence="10 11">
        <text>RNA(n) + a ribonucleoside 5'-triphosphate = RNA(n+1) + diphosphate</text>
        <dbReference type="Rhea" id="RHEA:21248"/>
        <dbReference type="Rhea" id="RHEA-COMP:14527"/>
        <dbReference type="Rhea" id="RHEA-COMP:17342"/>
        <dbReference type="ChEBI" id="CHEBI:33019"/>
        <dbReference type="ChEBI" id="CHEBI:61557"/>
        <dbReference type="ChEBI" id="CHEBI:140395"/>
        <dbReference type="EC" id="2.7.7.6"/>
    </reaction>
</comment>
<evidence type="ECO:0000256" key="2">
    <source>
        <dbReference type="ARBA" id="ARBA00012418"/>
    </source>
</evidence>
<dbReference type="InterPro" id="IPR011773">
    <property type="entry name" value="DNA-dir_RpoA"/>
</dbReference>
<comment type="similarity">
    <text evidence="1 11">Belongs to the RNA polymerase alpha chain family.</text>
</comment>
<dbReference type="GO" id="GO:0003899">
    <property type="term" value="F:DNA-directed RNA polymerase activity"/>
    <property type="evidence" value="ECO:0007669"/>
    <property type="project" value="UniProtKB-UniRule"/>
</dbReference>
<dbReference type="HAMAP" id="MF_00059">
    <property type="entry name" value="RNApol_bact_RpoA"/>
    <property type="match status" value="1"/>
</dbReference>
<evidence type="ECO:0000256" key="7">
    <source>
        <dbReference type="ARBA" id="ARBA00023163"/>
    </source>
</evidence>
<comment type="subunit">
    <text evidence="11">Homodimer. The RNAP catalytic core consists of 2 alpha, 1 beta, 1 beta' and 1 omega subunit. When a sigma factor is associated with the core the holoenzyme is formed, which can initiate transcription.</text>
</comment>
<dbReference type="InterPro" id="IPR011262">
    <property type="entry name" value="DNA-dir_RNA_pol_insert"/>
</dbReference>
<evidence type="ECO:0000313" key="13">
    <source>
        <dbReference type="EMBL" id="GEP42243.1"/>
    </source>
</evidence>
<proteinExistence type="inferred from homology"/>
<dbReference type="SUPFAM" id="SSF55257">
    <property type="entry name" value="RBP11-like subunits of RNA polymerase"/>
    <property type="match status" value="1"/>
</dbReference>
<dbReference type="AlphaFoldDB" id="A0A512M686"/>
<evidence type="ECO:0000256" key="5">
    <source>
        <dbReference type="ARBA" id="ARBA00022679"/>
    </source>
</evidence>
<evidence type="ECO:0000256" key="4">
    <source>
        <dbReference type="ARBA" id="ARBA00022478"/>
    </source>
</evidence>
<feature type="region of interest" description="Alpha C-terminal domain (alpha-CTD)" evidence="11">
    <location>
        <begin position="246"/>
        <end position="361"/>
    </location>
</feature>
<dbReference type="Pfam" id="PF01000">
    <property type="entry name" value="RNA_pol_A_bac"/>
    <property type="match status" value="1"/>
</dbReference>
<protein>
    <recommendedName>
        <fullName evidence="3 11">DNA-directed RNA polymerase subunit alpha</fullName>
        <shortName evidence="11">RNAP subunit alpha</shortName>
        <ecNumber evidence="2 11">2.7.7.6</ecNumber>
    </recommendedName>
    <alternativeName>
        <fullName evidence="9 11">RNA polymerase subunit alpha</fullName>
    </alternativeName>
    <alternativeName>
        <fullName evidence="8 11">Transcriptase subunit alpha</fullName>
    </alternativeName>
</protein>
<organism evidence="13 14">
    <name type="scientific">Brevifollis gellanilyticus</name>
    <dbReference type="NCBI Taxonomy" id="748831"/>
    <lineage>
        <taxon>Bacteria</taxon>
        <taxon>Pseudomonadati</taxon>
        <taxon>Verrucomicrobiota</taxon>
        <taxon>Verrucomicrobiia</taxon>
        <taxon>Verrucomicrobiales</taxon>
        <taxon>Verrucomicrobiaceae</taxon>
    </lineage>
</organism>
<dbReference type="GO" id="GO:0000428">
    <property type="term" value="C:DNA-directed RNA polymerase complex"/>
    <property type="evidence" value="ECO:0007669"/>
    <property type="project" value="UniProtKB-KW"/>
</dbReference>
<dbReference type="SUPFAM" id="SSF47789">
    <property type="entry name" value="C-terminal domain of RNA polymerase alpha subunit"/>
    <property type="match status" value="1"/>
</dbReference>
<evidence type="ECO:0000256" key="9">
    <source>
        <dbReference type="ARBA" id="ARBA00033070"/>
    </source>
</evidence>
<sequence>MPSRLVKNEATATDTYAQFVAEPFDKGYGHTIGNSLRRVLLSSLEGAAITSVKIRGVEHEFSTIPGVVEDVVQIILNLKKVRFLHHSESKEPRLLSIAVEKDGTITAGDIKEDNHYEVINKDLVICHLDRKIKFDCEFEVRVGRGFASWEENKRPDMPIGVIPIDSIYSPVTRVKYGVENTRVGQNTDYDKLVLDIWTDGRISPHDALLQSAAILRHHLDVFVNYDDKAVEFEAAPEAQSEENAELRKLLNMSVNEIELSVRAANCLNNANITSVGQLAMKTEAEMLRYRNFGKKSLTEIKEKLAELGLSLGMKFDAALLEANPGGVSLLARSALLADDDEADAMDFTKLIDSNLGDEDDE</sequence>
<dbReference type="SUPFAM" id="SSF56553">
    <property type="entry name" value="Insert subdomain of RNA polymerase alpha subunit"/>
    <property type="match status" value="1"/>
</dbReference>
<evidence type="ECO:0000259" key="12">
    <source>
        <dbReference type="SMART" id="SM00662"/>
    </source>
</evidence>
<dbReference type="SMART" id="SM00662">
    <property type="entry name" value="RPOLD"/>
    <property type="match status" value="1"/>
</dbReference>
<dbReference type="GO" id="GO:0005737">
    <property type="term" value="C:cytoplasm"/>
    <property type="evidence" value="ECO:0007669"/>
    <property type="project" value="UniProtKB-ARBA"/>
</dbReference>
<keyword evidence="4 11" id="KW-0240">DNA-directed RNA polymerase</keyword>
<dbReference type="InterPro" id="IPR036603">
    <property type="entry name" value="RBP11-like"/>
</dbReference>
<dbReference type="InterPro" id="IPR011260">
    <property type="entry name" value="RNAP_asu_C"/>
</dbReference>
<dbReference type="Gene3D" id="1.10.150.20">
    <property type="entry name" value="5' to 3' exonuclease, C-terminal subdomain"/>
    <property type="match status" value="1"/>
</dbReference>
<dbReference type="CDD" id="cd06928">
    <property type="entry name" value="RNAP_alpha_NTD"/>
    <property type="match status" value="1"/>
</dbReference>
<name>A0A512M686_9BACT</name>
<comment type="caution">
    <text evidence="13">The sequence shown here is derived from an EMBL/GenBank/DDBJ whole genome shotgun (WGS) entry which is preliminary data.</text>
</comment>
<evidence type="ECO:0000256" key="3">
    <source>
        <dbReference type="ARBA" id="ARBA00015972"/>
    </source>
</evidence>
<evidence type="ECO:0000256" key="10">
    <source>
        <dbReference type="ARBA" id="ARBA00048552"/>
    </source>
</evidence>
<gene>
    <name evidence="11 13" type="primary">rpoA</name>
    <name evidence="13" type="ORF">BGE01nite_15340</name>
</gene>
<dbReference type="Gene3D" id="3.30.1360.10">
    <property type="entry name" value="RNA polymerase, RBP11-like subunit"/>
    <property type="match status" value="1"/>
</dbReference>
<comment type="function">
    <text evidence="11">DNA-dependent RNA polymerase catalyzes the transcription of DNA into RNA using the four ribonucleoside triphosphates as substrates.</text>
</comment>
<reference evidence="13 14" key="1">
    <citation type="submission" date="2019-07" db="EMBL/GenBank/DDBJ databases">
        <title>Whole genome shotgun sequence of Brevifollis gellanilyticus NBRC 108608.</title>
        <authorList>
            <person name="Hosoyama A."/>
            <person name="Uohara A."/>
            <person name="Ohji S."/>
            <person name="Ichikawa N."/>
        </authorList>
    </citation>
    <scope>NUCLEOTIDE SEQUENCE [LARGE SCALE GENOMIC DNA]</scope>
    <source>
        <strain evidence="13 14">NBRC 108608</strain>
    </source>
</reference>
<dbReference type="Pfam" id="PF01193">
    <property type="entry name" value="RNA_pol_L"/>
    <property type="match status" value="1"/>
</dbReference>
<dbReference type="Proteomes" id="UP000321577">
    <property type="component" value="Unassembled WGS sequence"/>
</dbReference>
<dbReference type="EMBL" id="BKAG01000008">
    <property type="protein sequence ID" value="GEP42243.1"/>
    <property type="molecule type" value="Genomic_DNA"/>
</dbReference>
<dbReference type="Gene3D" id="2.170.120.12">
    <property type="entry name" value="DNA-directed RNA polymerase, insert domain"/>
    <property type="match status" value="1"/>
</dbReference>
<dbReference type="GO" id="GO:0003677">
    <property type="term" value="F:DNA binding"/>
    <property type="evidence" value="ECO:0007669"/>
    <property type="project" value="UniProtKB-UniRule"/>
</dbReference>
<dbReference type="InterPro" id="IPR036643">
    <property type="entry name" value="RNApol_insert_sf"/>
</dbReference>
<keyword evidence="7 11" id="KW-0804">Transcription</keyword>
<comment type="domain">
    <text evidence="11">The N-terminal domain is essential for RNAP assembly and basal transcription, whereas the C-terminal domain is involved in interaction with transcriptional regulators and with upstream promoter elements.</text>
</comment>
<evidence type="ECO:0000256" key="8">
    <source>
        <dbReference type="ARBA" id="ARBA00032524"/>
    </source>
</evidence>
<evidence type="ECO:0000313" key="14">
    <source>
        <dbReference type="Proteomes" id="UP000321577"/>
    </source>
</evidence>
<dbReference type="NCBIfam" id="NF003519">
    <property type="entry name" value="PRK05182.2-5"/>
    <property type="match status" value="1"/>
</dbReference>
<dbReference type="InterPro" id="IPR011263">
    <property type="entry name" value="DNA-dir_RNA_pol_RpoA/D/Rpb3"/>
</dbReference>
<evidence type="ECO:0000256" key="11">
    <source>
        <dbReference type="HAMAP-Rule" id="MF_00059"/>
    </source>
</evidence>
<evidence type="ECO:0000256" key="6">
    <source>
        <dbReference type="ARBA" id="ARBA00022695"/>
    </source>
</evidence>
<dbReference type="GO" id="GO:0006351">
    <property type="term" value="P:DNA-templated transcription"/>
    <property type="evidence" value="ECO:0007669"/>
    <property type="project" value="UniProtKB-UniRule"/>
</dbReference>
<feature type="region of interest" description="Alpha N-terminal domain (alpha-NTD)" evidence="11">
    <location>
        <begin position="1"/>
        <end position="226"/>
    </location>
</feature>